<dbReference type="RefSeq" id="WP_321391661.1">
    <property type="nucleotide sequence ID" value="NZ_CP139487.1"/>
</dbReference>
<dbReference type="PANTHER" id="PTHR12001:SF69">
    <property type="entry name" value="ALL TRANS-POLYPRENYL-DIPHOSPHATE SYNTHASE PDSS1"/>
    <property type="match status" value="1"/>
</dbReference>
<dbReference type="InterPro" id="IPR008949">
    <property type="entry name" value="Isoprenoid_synthase_dom_sf"/>
</dbReference>
<evidence type="ECO:0000256" key="6">
    <source>
        <dbReference type="RuleBase" id="RU004466"/>
    </source>
</evidence>
<dbReference type="SFLD" id="SFLDS00005">
    <property type="entry name" value="Isoprenoid_Synthase_Type_I"/>
    <property type="match status" value="1"/>
</dbReference>
<evidence type="ECO:0000313" key="8">
    <source>
        <dbReference type="Proteomes" id="UP001324634"/>
    </source>
</evidence>
<sequence>MKLQELKQNLDDLQLAMTGRTSSDITVELNKLVEAGGKKFRPGLMFLMGTVFGLPTKKLTTYARSVELTHLASLIHDDVIDASDKRRNHPTLNSIKNNTTAILAGDYVLATIMGELARENNNDLLIDLTVCIQDLADGEWLQYALKSKERVEFADLEQICIKKTGSLIRYCCTTPAKLAGHHDVPTMAFLGERIGLIFQMADDIVDGLNQSGRPAYQDIINGQFNYVTLKLKELYPELSDALYAFKKNPTGNLPWTDAQYQAAIHGVHDAINAEKDKIFTIFSKLCQDKNQEDFIPVFEMMINKIQSNYALAFENT</sequence>
<dbReference type="InterPro" id="IPR000092">
    <property type="entry name" value="Polyprenyl_synt"/>
</dbReference>
<dbReference type="Pfam" id="PF00348">
    <property type="entry name" value="polyprenyl_synt"/>
    <property type="match status" value="1"/>
</dbReference>
<dbReference type="AlphaFoldDB" id="A0AAX4HL81"/>
<keyword evidence="3 6" id="KW-0808">Transferase</keyword>
<dbReference type="GO" id="GO:0046872">
    <property type="term" value="F:metal ion binding"/>
    <property type="evidence" value="ECO:0007669"/>
    <property type="project" value="UniProtKB-KW"/>
</dbReference>
<keyword evidence="8" id="KW-1185">Reference proteome</keyword>
<evidence type="ECO:0000256" key="3">
    <source>
        <dbReference type="ARBA" id="ARBA00022679"/>
    </source>
</evidence>
<evidence type="ECO:0000256" key="2">
    <source>
        <dbReference type="ARBA" id="ARBA00006706"/>
    </source>
</evidence>
<gene>
    <name evidence="7" type="ORF">SOO65_14720</name>
</gene>
<evidence type="ECO:0000256" key="1">
    <source>
        <dbReference type="ARBA" id="ARBA00001946"/>
    </source>
</evidence>
<evidence type="ECO:0000256" key="4">
    <source>
        <dbReference type="ARBA" id="ARBA00022723"/>
    </source>
</evidence>
<dbReference type="InterPro" id="IPR033749">
    <property type="entry name" value="Polyprenyl_synt_CS"/>
</dbReference>
<dbReference type="KEGG" id="psti:SOO65_14720"/>
<dbReference type="PANTHER" id="PTHR12001">
    <property type="entry name" value="GERANYLGERANYL PYROPHOSPHATE SYNTHASE"/>
    <property type="match status" value="1"/>
</dbReference>
<organism evidence="7 8">
    <name type="scientific">Peredibacter starrii</name>
    <dbReference type="NCBI Taxonomy" id="28202"/>
    <lineage>
        <taxon>Bacteria</taxon>
        <taxon>Pseudomonadati</taxon>
        <taxon>Bdellovibrionota</taxon>
        <taxon>Bacteriovoracia</taxon>
        <taxon>Bacteriovoracales</taxon>
        <taxon>Bacteriovoracaceae</taxon>
        <taxon>Peredibacter</taxon>
    </lineage>
</organism>
<proteinExistence type="inferred from homology"/>
<evidence type="ECO:0000256" key="5">
    <source>
        <dbReference type="ARBA" id="ARBA00022842"/>
    </source>
</evidence>
<reference evidence="7 8" key="1">
    <citation type="submission" date="2023-11" db="EMBL/GenBank/DDBJ databases">
        <title>Peredibacter starrii A3.12.</title>
        <authorList>
            <person name="Mitchell R.J."/>
        </authorList>
    </citation>
    <scope>NUCLEOTIDE SEQUENCE [LARGE SCALE GENOMIC DNA]</scope>
    <source>
        <strain evidence="7 8">A3.12</strain>
    </source>
</reference>
<accession>A0AAX4HL81</accession>
<dbReference type="GO" id="GO:0008299">
    <property type="term" value="P:isoprenoid biosynthetic process"/>
    <property type="evidence" value="ECO:0007669"/>
    <property type="project" value="InterPro"/>
</dbReference>
<keyword evidence="5" id="KW-0460">Magnesium</keyword>
<name>A0AAX4HL81_9BACT</name>
<dbReference type="PROSITE" id="PS00444">
    <property type="entry name" value="POLYPRENYL_SYNTHASE_2"/>
    <property type="match status" value="1"/>
</dbReference>
<evidence type="ECO:0000313" key="7">
    <source>
        <dbReference type="EMBL" id="WPU63946.1"/>
    </source>
</evidence>
<dbReference type="GO" id="GO:0004659">
    <property type="term" value="F:prenyltransferase activity"/>
    <property type="evidence" value="ECO:0007669"/>
    <property type="project" value="InterPro"/>
</dbReference>
<protein>
    <submittedName>
        <fullName evidence="7">Polyprenyl synthetase family protein</fullName>
    </submittedName>
</protein>
<dbReference type="EMBL" id="CP139487">
    <property type="protein sequence ID" value="WPU63946.1"/>
    <property type="molecule type" value="Genomic_DNA"/>
</dbReference>
<dbReference type="SUPFAM" id="SSF48576">
    <property type="entry name" value="Terpenoid synthases"/>
    <property type="match status" value="1"/>
</dbReference>
<comment type="cofactor">
    <cofactor evidence="1">
        <name>Mg(2+)</name>
        <dbReference type="ChEBI" id="CHEBI:18420"/>
    </cofactor>
</comment>
<comment type="similarity">
    <text evidence="2 6">Belongs to the FPP/GGPP synthase family.</text>
</comment>
<keyword evidence="4" id="KW-0479">Metal-binding</keyword>
<dbReference type="Gene3D" id="1.10.600.10">
    <property type="entry name" value="Farnesyl Diphosphate Synthase"/>
    <property type="match status" value="1"/>
</dbReference>
<dbReference type="Proteomes" id="UP001324634">
    <property type="component" value="Chromosome"/>
</dbReference>